<proteinExistence type="predicted"/>
<feature type="compositionally biased region" description="Pro residues" evidence="1">
    <location>
        <begin position="72"/>
        <end position="83"/>
    </location>
</feature>
<dbReference type="Proteomes" id="UP001497516">
    <property type="component" value="Chromosome 3"/>
</dbReference>
<name>A0AAV2DTW3_9ROSI</name>
<protein>
    <submittedName>
        <fullName evidence="3">Uncharacterized protein</fullName>
    </submittedName>
</protein>
<feature type="signal peptide" evidence="2">
    <location>
        <begin position="1"/>
        <end position="21"/>
    </location>
</feature>
<sequence length="135" mass="14313">MAAIYFTLLMILGFLAIPAEPRTFPGDQRAVVIIYERSSSSSSLQLDLSAIISAISHHEENNIDEVEAPIPKHSPPSPMPAPPISEYTSMAPAEGCDDTNGDGCISMVTAGKVPPKKKTPPPPAPKPADPTHPTM</sequence>
<reference evidence="3 4" key="1">
    <citation type="submission" date="2024-04" db="EMBL/GenBank/DDBJ databases">
        <authorList>
            <person name="Fracassetti M."/>
        </authorList>
    </citation>
    <scope>NUCLEOTIDE SEQUENCE [LARGE SCALE GENOMIC DNA]</scope>
</reference>
<keyword evidence="2" id="KW-0732">Signal</keyword>
<gene>
    <name evidence="3" type="ORF">LTRI10_LOCUS18640</name>
</gene>
<dbReference type="EMBL" id="OZ034816">
    <property type="protein sequence ID" value="CAL1376949.1"/>
    <property type="molecule type" value="Genomic_DNA"/>
</dbReference>
<feature type="chain" id="PRO_5043707585" evidence="2">
    <location>
        <begin position="22"/>
        <end position="135"/>
    </location>
</feature>
<evidence type="ECO:0000256" key="1">
    <source>
        <dbReference type="SAM" id="MobiDB-lite"/>
    </source>
</evidence>
<evidence type="ECO:0000256" key="2">
    <source>
        <dbReference type="SAM" id="SignalP"/>
    </source>
</evidence>
<feature type="compositionally biased region" description="Pro residues" evidence="1">
    <location>
        <begin position="120"/>
        <end position="135"/>
    </location>
</feature>
<feature type="region of interest" description="Disordered" evidence="1">
    <location>
        <begin position="67"/>
        <end position="135"/>
    </location>
</feature>
<evidence type="ECO:0000313" key="3">
    <source>
        <dbReference type="EMBL" id="CAL1376949.1"/>
    </source>
</evidence>
<keyword evidence="4" id="KW-1185">Reference proteome</keyword>
<evidence type="ECO:0000313" key="4">
    <source>
        <dbReference type="Proteomes" id="UP001497516"/>
    </source>
</evidence>
<dbReference type="AlphaFoldDB" id="A0AAV2DTW3"/>
<organism evidence="3 4">
    <name type="scientific">Linum trigynum</name>
    <dbReference type="NCBI Taxonomy" id="586398"/>
    <lineage>
        <taxon>Eukaryota</taxon>
        <taxon>Viridiplantae</taxon>
        <taxon>Streptophyta</taxon>
        <taxon>Embryophyta</taxon>
        <taxon>Tracheophyta</taxon>
        <taxon>Spermatophyta</taxon>
        <taxon>Magnoliopsida</taxon>
        <taxon>eudicotyledons</taxon>
        <taxon>Gunneridae</taxon>
        <taxon>Pentapetalae</taxon>
        <taxon>rosids</taxon>
        <taxon>fabids</taxon>
        <taxon>Malpighiales</taxon>
        <taxon>Linaceae</taxon>
        <taxon>Linum</taxon>
    </lineage>
</organism>
<accession>A0AAV2DTW3</accession>